<accession>A0A151GP75</accession>
<keyword evidence="1" id="KW-1133">Transmembrane helix</keyword>
<organism evidence="2 3">
    <name type="scientific">Drechmeria coniospora</name>
    <name type="common">Nematophagous fungus</name>
    <name type="synonym">Meria coniospora</name>
    <dbReference type="NCBI Taxonomy" id="98403"/>
    <lineage>
        <taxon>Eukaryota</taxon>
        <taxon>Fungi</taxon>
        <taxon>Dikarya</taxon>
        <taxon>Ascomycota</taxon>
        <taxon>Pezizomycotina</taxon>
        <taxon>Sordariomycetes</taxon>
        <taxon>Hypocreomycetidae</taxon>
        <taxon>Hypocreales</taxon>
        <taxon>Ophiocordycipitaceae</taxon>
        <taxon>Drechmeria</taxon>
    </lineage>
</organism>
<keyword evidence="1" id="KW-0812">Transmembrane</keyword>
<comment type="caution">
    <text evidence="2">The sequence shown here is derived from an EMBL/GenBank/DDBJ whole genome shotgun (WGS) entry which is preliminary data.</text>
</comment>
<reference evidence="2 3" key="1">
    <citation type="journal article" date="2016" name="Sci. Rep.">
        <title>Insights into Adaptations to a Near-Obligate Nematode Endoparasitic Lifestyle from the Finished Genome of Drechmeria coniospora.</title>
        <authorList>
            <person name="Zhang L."/>
            <person name="Zhou Z."/>
            <person name="Guo Q."/>
            <person name="Fokkens L."/>
            <person name="Miskei M."/>
            <person name="Pocsi I."/>
            <person name="Zhang W."/>
            <person name="Chen M."/>
            <person name="Wang L."/>
            <person name="Sun Y."/>
            <person name="Donzelli B.G."/>
            <person name="Gibson D.M."/>
            <person name="Nelson D.R."/>
            <person name="Luo J.G."/>
            <person name="Rep M."/>
            <person name="Liu H."/>
            <person name="Yang S."/>
            <person name="Wang J."/>
            <person name="Krasnoff S.B."/>
            <person name="Xu Y."/>
            <person name="Molnar I."/>
            <person name="Lin M."/>
        </authorList>
    </citation>
    <scope>NUCLEOTIDE SEQUENCE [LARGE SCALE GENOMIC DNA]</scope>
    <source>
        <strain evidence="2 3">ARSEF 6962</strain>
    </source>
</reference>
<sequence length="72" mass="7787">MRSKGAAERPQRLSLAGKLDMLPGLATIIAAAVVSFFTGLVRGRRDAPSLYLHVAYAILRKAALRLSPLQLQ</sequence>
<dbReference type="Proteomes" id="UP000076580">
    <property type="component" value="Chromosome 01"/>
</dbReference>
<dbReference type="RefSeq" id="XP_040658242.1">
    <property type="nucleotide sequence ID" value="XM_040797359.1"/>
</dbReference>
<dbReference type="AlphaFoldDB" id="A0A151GP75"/>
<dbReference type="EMBL" id="LAYC01000001">
    <property type="protein sequence ID" value="KYK58890.1"/>
    <property type="molecule type" value="Genomic_DNA"/>
</dbReference>
<name>A0A151GP75_DRECN</name>
<dbReference type="GeneID" id="63712660"/>
<evidence type="ECO:0000313" key="2">
    <source>
        <dbReference type="EMBL" id="KYK58890.1"/>
    </source>
</evidence>
<feature type="transmembrane region" description="Helical" evidence="1">
    <location>
        <begin position="21"/>
        <end position="41"/>
    </location>
</feature>
<protein>
    <submittedName>
        <fullName evidence="2">Uncharacterized protein</fullName>
    </submittedName>
</protein>
<dbReference type="STRING" id="98403.A0A151GP75"/>
<keyword evidence="1" id="KW-0472">Membrane</keyword>
<dbReference type="InParanoid" id="A0A151GP75"/>
<evidence type="ECO:0000313" key="3">
    <source>
        <dbReference type="Proteomes" id="UP000076580"/>
    </source>
</evidence>
<proteinExistence type="predicted"/>
<gene>
    <name evidence="2" type="ORF">DCS_00017</name>
</gene>
<evidence type="ECO:0000256" key="1">
    <source>
        <dbReference type="SAM" id="Phobius"/>
    </source>
</evidence>
<keyword evidence="3" id="KW-1185">Reference proteome</keyword>